<accession>A0A4X2LFR5</accession>
<dbReference type="Ensembl" id="ENSVURT00010027062.1">
    <property type="protein sequence ID" value="ENSVURP00010023779.1"/>
    <property type="gene ID" value="ENSVURG00010018216.1"/>
</dbReference>
<dbReference type="InterPro" id="IPR023238">
    <property type="entry name" value="FAM175"/>
</dbReference>
<sequence>MEGEKMSALLSGFLFSSLAFQHFNCKTDTEGFLLGEMRETSKNNIMDSELSDVEVVYTVGESILCVICVCNQ</sequence>
<keyword evidence="2" id="KW-1185">Reference proteome</keyword>
<gene>
    <name evidence="1" type="primary">LOC114041935</name>
</gene>
<organism evidence="1 2">
    <name type="scientific">Vombatus ursinus</name>
    <name type="common">Common wombat</name>
    <dbReference type="NCBI Taxonomy" id="29139"/>
    <lineage>
        <taxon>Eukaryota</taxon>
        <taxon>Metazoa</taxon>
        <taxon>Chordata</taxon>
        <taxon>Craniata</taxon>
        <taxon>Vertebrata</taxon>
        <taxon>Euteleostomi</taxon>
        <taxon>Mammalia</taxon>
        <taxon>Metatheria</taxon>
        <taxon>Diprotodontia</taxon>
        <taxon>Vombatidae</taxon>
        <taxon>Vombatus</taxon>
    </lineage>
</organism>
<dbReference type="PRINTS" id="PR02051">
    <property type="entry name" value="PROTEINF175"/>
</dbReference>
<evidence type="ECO:0000313" key="2">
    <source>
        <dbReference type="Proteomes" id="UP000314987"/>
    </source>
</evidence>
<evidence type="ECO:0000313" key="1">
    <source>
        <dbReference type="Ensembl" id="ENSVURP00010023779.1"/>
    </source>
</evidence>
<reference evidence="1" key="2">
    <citation type="submission" date="2025-08" db="UniProtKB">
        <authorList>
            <consortium name="Ensembl"/>
        </authorList>
    </citation>
    <scope>IDENTIFICATION</scope>
</reference>
<proteinExistence type="predicted"/>
<dbReference type="Pfam" id="PF21125">
    <property type="entry name" value="MPN_2A_DUB_like"/>
    <property type="match status" value="1"/>
</dbReference>
<protein>
    <submittedName>
        <fullName evidence="1">Uncharacterized protein</fullName>
    </submittedName>
</protein>
<dbReference type="AlphaFoldDB" id="A0A4X2LFR5"/>
<dbReference type="GeneTree" id="ENSGT00530000063424"/>
<name>A0A4X2LFR5_VOMUR</name>
<dbReference type="Proteomes" id="UP000314987">
    <property type="component" value="Unassembled WGS sequence"/>
</dbReference>
<reference evidence="1" key="3">
    <citation type="submission" date="2025-09" db="UniProtKB">
        <authorList>
            <consortium name="Ensembl"/>
        </authorList>
    </citation>
    <scope>IDENTIFICATION</scope>
</reference>
<reference evidence="2" key="1">
    <citation type="submission" date="2018-12" db="EMBL/GenBank/DDBJ databases">
        <authorList>
            <person name="Yazar S."/>
        </authorList>
    </citation>
    <scope>NUCLEOTIDE SEQUENCE [LARGE SCALE GENOMIC DNA]</scope>
</reference>